<dbReference type="RefSeq" id="WP_209594628.1">
    <property type="nucleotide sequence ID" value="NZ_JAGJCF010000006.1"/>
</dbReference>
<accession>A0ABS4BHA9</accession>
<dbReference type="EMBL" id="JAGJCF010000006">
    <property type="protein sequence ID" value="MBP0616139.1"/>
    <property type="molecule type" value="Genomic_DNA"/>
</dbReference>
<feature type="region of interest" description="Disordered" evidence="1">
    <location>
        <begin position="36"/>
        <end position="66"/>
    </location>
</feature>
<dbReference type="Proteomes" id="UP000678276">
    <property type="component" value="Unassembled WGS sequence"/>
</dbReference>
<evidence type="ECO:0000256" key="1">
    <source>
        <dbReference type="SAM" id="MobiDB-lite"/>
    </source>
</evidence>
<protein>
    <submittedName>
        <fullName evidence="2">Uncharacterized protein</fullName>
    </submittedName>
</protein>
<evidence type="ECO:0000313" key="3">
    <source>
        <dbReference type="Proteomes" id="UP000678276"/>
    </source>
</evidence>
<reference evidence="2 3" key="1">
    <citation type="submission" date="2021-04" db="EMBL/GenBank/DDBJ databases">
        <title>Whole genome sequence of Jiella sp. KSK16Y-1.</title>
        <authorList>
            <person name="Tuo L."/>
        </authorList>
    </citation>
    <scope>NUCLEOTIDE SEQUENCE [LARGE SCALE GENOMIC DNA]</scope>
    <source>
        <strain evidence="2 3">KSK16Y-1</strain>
    </source>
</reference>
<comment type="caution">
    <text evidence="2">The sequence shown here is derived from an EMBL/GenBank/DDBJ whole genome shotgun (WGS) entry which is preliminary data.</text>
</comment>
<proteinExistence type="predicted"/>
<sequence>MPEAEWLGALAFGQRRPVIVGAAENEIDEAATGAVALELPGRPHGGAPVGRQTSRKPEYAPSPARN</sequence>
<organism evidence="2 3">
    <name type="scientific">Jiella mangrovi</name>
    <dbReference type="NCBI Taxonomy" id="2821407"/>
    <lineage>
        <taxon>Bacteria</taxon>
        <taxon>Pseudomonadati</taxon>
        <taxon>Pseudomonadota</taxon>
        <taxon>Alphaproteobacteria</taxon>
        <taxon>Hyphomicrobiales</taxon>
        <taxon>Aurantimonadaceae</taxon>
        <taxon>Jiella</taxon>
    </lineage>
</organism>
<evidence type="ECO:0000313" key="2">
    <source>
        <dbReference type="EMBL" id="MBP0616139.1"/>
    </source>
</evidence>
<name>A0ABS4BHA9_9HYPH</name>
<gene>
    <name evidence="2" type="ORF">J6595_11150</name>
</gene>
<keyword evidence="3" id="KW-1185">Reference proteome</keyword>